<dbReference type="GO" id="GO:0005198">
    <property type="term" value="F:structural molecule activity"/>
    <property type="evidence" value="ECO:0007669"/>
    <property type="project" value="InterPro"/>
</dbReference>
<dbReference type="Pfam" id="PF06152">
    <property type="entry name" value="Phage_min_cap2"/>
    <property type="match status" value="1"/>
</dbReference>
<dbReference type="InterPro" id="IPR009319">
    <property type="entry name" value="Phage_A118_VSP1"/>
</dbReference>
<gene>
    <name evidence="1" type="ORF">ERS852498_02803</name>
</gene>
<reference evidence="1 2" key="1">
    <citation type="submission" date="2015-09" db="EMBL/GenBank/DDBJ databases">
        <authorList>
            <consortium name="Pathogen Informatics"/>
        </authorList>
    </citation>
    <scope>NUCLEOTIDE SEQUENCE [LARGE SCALE GENOMIC DNA]</scope>
    <source>
        <strain evidence="1 2">2789STDY5834885</strain>
    </source>
</reference>
<dbReference type="EMBL" id="CZAL01000016">
    <property type="protein sequence ID" value="CUP77721.1"/>
    <property type="molecule type" value="Genomic_DNA"/>
</dbReference>
<organism evidence="1 2">
    <name type="scientific">Fusicatenibacter saccharivorans</name>
    <dbReference type="NCBI Taxonomy" id="1150298"/>
    <lineage>
        <taxon>Bacteria</taxon>
        <taxon>Bacillati</taxon>
        <taxon>Bacillota</taxon>
        <taxon>Clostridia</taxon>
        <taxon>Lachnospirales</taxon>
        <taxon>Lachnospiraceae</taxon>
        <taxon>Fusicatenibacter</taxon>
    </lineage>
</organism>
<evidence type="ECO:0000313" key="2">
    <source>
        <dbReference type="Proteomes" id="UP000095709"/>
    </source>
</evidence>
<proteinExistence type="predicted"/>
<dbReference type="AlphaFoldDB" id="A0A174R0P0"/>
<protein>
    <submittedName>
        <fullName evidence="1">Phage minor capsid protein 2</fullName>
    </submittedName>
</protein>
<name>A0A174R0P0_9FIRM</name>
<sequence>MLTPEYLGSCTDYLLGMYDALNQSIAEDIARRIVKTGRMTDSAKWQIRQLRANGELMQDIVKDVARISGKSQREVKRIFHDSARTGVRYDAQPLLKAGYDIELRISPAMSQILEAAIAKTNGDIRNLTMTTGSTAGGLYLEATNLAYMKVTSGGFSYYEAIREAIKQSAKDGAYVLYGRGRSQLDVAIRRSVLTGVNQTSGKLTELYSEDMGAEYYETTAHSGARPSHAEWQGRVFKIRGSAPGYPNFAETTGYGTGAGLCGWNCRHSFYPFWPGISKPGYSADRLEEYDRAKYKYKGNLLTDYECSQIQRGFERTIREKKRILASYDAAMKESDNEAQIKCIQDDFSSVSVELKQKEKELKNFCRTTNRSYDSTRTQVVAYKDSSGKIVNFGRSTAQKAVWANKKSN</sequence>
<dbReference type="RefSeq" id="WP_055267670.1">
    <property type="nucleotide sequence ID" value="NZ_CZAL01000016.1"/>
</dbReference>
<dbReference type="Proteomes" id="UP000095709">
    <property type="component" value="Unassembled WGS sequence"/>
</dbReference>
<evidence type="ECO:0000313" key="1">
    <source>
        <dbReference type="EMBL" id="CUP77721.1"/>
    </source>
</evidence>
<accession>A0A174R0P0</accession>